<dbReference type="Proteomes" id="UP000480178">
    <property type="component" value="Chromosome"/>
</dbReference>
<feature type="transmembrane region" description="Helical" evidence="1">
    <location>
        <begin position="166"/>
        <end position="186"/>
    </location>
</feature>
<name>A0A6C0GHC4_9BACT</name>
<keyword evidence="3" id="KW-0012">Acyltransferase</keyword>
<feature type="transmembrane region" description="Helical" evidence="1">
    <location>
        <begin position="82"/>
        <end position="101"/>
    </location>
</feature>
<feature type="transmembrane region" description="Helical" evidence="1">
    <location>
        <begin position="226"/>
        <end position="248"/>
    </location>
</feature>
<keyword evidence="1" id="KW-0812">Transmembrane</keyword>
<keyword evidence="3" id="KW-0808">Transferase</keyword>
<feature type="transmembrane region" description="Helical" evidence="1">
    <location>
        <begin position="192"/>
        <end position="214"/>
    </location>
</feature>
<dbReference type="InterPro" id="IPR050623">
    <property type="entry name" value="Glucan_succinyl_AcylTrfase"/>
</dbReference>
<evidence type="ECO:0000259" key="2">
    <source>
        <dbReference type="Pfam" id="PF01757"/>
    </source>
</evidence>
<protein>
    <submittedName>
        <fullName evidence="3">Acyltransferase</fullName>
    </submittedName>
</protein>
<dbReference type="AlphaFoldDB" id="A0A6C0GHC4"/>
<keyword evidence="1" id="KW-0472">Membrane</keyword>
<feature type="transmembrane region" description="Helical" evidence="1">
    <location>
        <begin position="38"/>
        <end position="61"/>
    </location>
</feature>
<feature type="transmembrane region" description="Helical" evidence="1">
    <location>
        <begin position="335"/>
        <end position="353"/>
    </location>
</feature>
<dbReference type="PANTHER" id="PTHR36927">
    <property type="entry name" value="BLR4337 PROTEIN"/>
    <property type="match status" value="1"/>
</dbReference>
<dbReference type="Pfam" id="PF01757">
    <property type="entry name" value="Acyl_transf_3"/>
    <property type="match status" value="1"/>
</dbReference>
<evidence type="ECO:0000313" key="3">
    <source>
        <dbReference type="EMBL" id="QHT67357.1"/>
    </source>
</evidence>
<proteinExistence type="predicted"/>
<keyword evidence="1" id="KW-1133">Transmembrane helix</keyword>
<dbReference type="GO" id="GO:0016747">
    <property type="term" value="F:acyltransferase activity, transferring groups other than amino-acyl groups"/>
    <property type="evidence" value="ECO:0007669"/>
    <property type="project" value="InterPro"/>
</dbReference>
<evidence type="ECO:0000313" key="4">
    <source>
        <dbReference type="Proteomes" id="UP000480178"/>
    </source>
</evidence>
<dbReference type="RefSeq" id="WP_162443389.1">
    <property type="nucleotide sequence ID" value="NZ_CP048222.1"/>
</dbReference>
<feature type="transmembrane region" description="Helical" evidence="1">
    <location>
        <begin position="309"/>
        <end position="329"/>
    </location>
</feature>
<evidence type="ECO:0000256" key="1">
    <source>
        <dbReference type="SAM" id="Phobius"/>
    </source>
</evidence>
<feature type="domain" description="Acyltransferase 3" evidence="2">
    <location>
        <begin position="5"/>
        <end position="350"/>
    </location>
</feature>
<accession>A0A6C0GHC4</accession>
<organism evidence="3 4">
    <name type="scientific">Rhodocytophaga rosea</name>
    <dbReference type="NCBI Taxonomy" id="2704465"/>
    <lineage>
        <taxon>Bacteria</taxon>
        <taxon>Pseudomonadati</taxon>
        <taxon>Bacteroidota</taxon>
        <taxon>Cytophagia</taxon>
        <taxon>Cytophagales</taxon>
        <taxon>Rhodocytophagaceae</taxon>
        <taxon>Rhodocytophaga</taxon>
    </lineage>
</organism>
<feature type="transmembrane region" description="Helical" evidence="1">
    <location>
        <begin position="268"/>
        <end position="288"/>
    </location>
</feature>
<feature type="transmembrane region" description="Helical" evidence="1">
    <location>
        <begin position="127"/>
        <end position="145"/>
    </location>
</feature>
<dbReference type="InterPro" id="IPR002656">
    <property type="entry name" value="Acyl_transf_3_dom"/>
</dbReference>
<reference evidence="3 4" key="1">
    <citation type="submission" date="2020-01" db="EMBL/GenBank/DDBJ databases">
        <authorList>
            <person name="Kim M.K."/>
        </authorList>
    </citation>
    <scope>NUCLEOTIDE SEQUENCE [LARGE SCALE GENOMIC DNA]</scope>
    <source>
        <strain evidence="3 4">172606-1</strain>
    </source>
</reference>
<keyword evidence="4" id="KW-1185">Reference proteome</keyword>
<sequence>MIFLSALVVLHHVSIGYGTMGGWCYVTAQKLTGRTQIFISALTGLEACFSMSLFFFISAFLTIPSLEKKGVSTFIKTRLIRLMIPLLFVMIIFAPSILYFIEIHNSTTQLSWVSYLLQQNAKPYTSHVWFILVLIIFELVYIGYWKVIKPHFSISTWLSNKLPTHVTILTSIVLCSGLTLLVRQFFPLGQNFIGIEFSNITPYIFMYAIGLVVYRKGWLDDLSRKLSITWFPISLIAATYFSVIIYLLSNYPSIVNKFVVGISWESVFLSFAQVLVCFGFSGFFLHLFKKKLNFTNFVSSMMRENRYGVYIFHSAVVVGVTMMLESLTVNTPIKYILACILSIVFSYILVGLLRKIPVVRRVI</sequence>
<gene>
    <name evidence="3" type="ORF">GXP67_12290</name>
</gene>
<dbReference type="KEGG" id="rhoz:GXP67_12290"/>
<dbReference type="EMBL" id="CP048222">
    <property type="protein sequence ID" value="QHT67357.1"/>
    <property type="molecule type" value="Genomic_DNA"/>
</dbReference>